<dbReference type="SUPFAM" id="SSF53335">
    <property type="entry name" value="S-adenosyl-L-methionine-dependent methyltransferases"/>
    <property type="match status" value="1"/>
</dbReference>
<reference evidence="1" key="1">
    <citation type="submission" date="2021-02" db="EMBL/GenBank/DDBJ databases">
        <authorList>
            <person name="Dougan E. K."/>
            <person name="Rhodes N."/>
            <person name="Thang M."/>
            <person name="Chan C."/>
        </authorList>
    </citation>
    <scope>NUCLEOTIDE SEQUENCE</scope>
</reference>
<evidence type="ECO:0000313" key="2">
    <source>
        <dbReference type="Proteomes" id="UP000649617"/>
    </source>
</evidence>
<name>A0A812KGH5_SYMPI</name>
<organism evidence="1 2">
    <name type="scientific">Symbiodinium pilosum</name>
    <name type="common">Dinoflagellate</name>
    <dbReference type="NCBI Taxonomy" id="2952"/>
    <lineage>
        <taxon>Eukaryota</taxon>
        <taxon>Sar</taxon>
        <taxon>Alveolata</taxon>
        <taxon>Dinophyceae</taxon>
        <taxon>Suessiales</taxon>
        <taxon>Symbiodiniaceae</taxon>
        <taxon>Symbiodinium</taxon>
    </lineage>
</organism>
<accession>A0A812KGH5</accession>
<comment type="caution">
    <text evidence="1">The sequence shown here is derived from an EMBL/GenBank/DDBJ whole genome shotgun (WGS) entry which is preliminary data.</text>
</comment>
<dbReference type="EMBL" id="CAJNIZ010004096">
    <property type="protein sequence ID" value="CAE7228908.1"/>
    <property type="molecule type" value="Genomic_DNA"/>
</dbReference>
<dbReference type="Proteomes" id="UP000649617">
    <property type="component" value="Unassembled WGS sequence"/>
</dbReference>
<feature type="non-terminal residue" evidence="1">
    <location>
        <position position="1"/>
    </location>
</feature>
<dbReference type="AlphaFoldDB" id="A0A812KGH5"/>
<dbReference type="OrthoDB" id="430123at2759"/>
<dbReference type="InterPro" id="IPR029063">
    <property type="entry name" value="SAM-dependent_MTases_sf"/>
</dbReference>
<dbReference type="Gene3D" id="3.40.50.150">
    <property type="entry name" value="Vaccinia Virus protein VP39"/>
    <property type="match status" value="1"/>
</dbReference>
<sequence>QRLEIRTHQVSQRLLKNTRFTARFVDIVSASFTAIWDESGCDDYGSPSQVAEAPSSLMNLLACMQQLTAASERHWLLMRKYAIVESSFLLPRWRYAWEADGGVDGEIGDEMYPTSRVYALRHMLETLSSRAAGNQSLVMVELGVNQAATTEALLKRRTNLQMILVDVIIRPEALKRTKAYARRVTWIGEPSATASSRVAPGSVDLVFIDAAHDYASVQEDILHWSPKVAPGGLLAGHDYIASAPGVVRAVNEF</sequence>
<dbReference type="Pfam" id="PF13578">
    <property type="entry name" value="Methyltransf_24"/>
    <property type="match status" value="1"/>
</dbReference>
<evidence type="ECO:0008006" key="3">
    <source>
        <dbReference type="Google" id="ProtNLM"/>
    </source>
</evidence>
<feature type="non-terminal residue" evidence="1">
    <location>
        <position position="253"/>
    </location>
</feature>
<evidence type="ECO:0000313" key="1">
    <source>
        <dbReference type="EMBL" id="CAE7228908.1"/>
    </source>
</evidence>
<keyword evidence="2" id="KW-1185">Reference proteome</keyword>
<proteinExistence type="predicted"/>
<gene>
    <name evidence="1" type="ORF">SPIL2461_LOCUS3371</name>
</gene>
<dbReference type="PANTHER" id="PTHR37909">
    <property type="entry name" value="S-ADENOSYL-L-METHIONINE-DEPENDENT METHYLTRANSFERASES SUPERFAMILY PROTEIN"/>
    <property type="match status" value="1"/>
</dbReference>
<protein>
    <recommendedName>
        <fullName evidence="3">Class I SAM-dependent methyltransferase</fullName>
    </recommendedName>
</protein>
<dbReference type="PANTHER" id="PTHR37909:SF1">
    <property type="entry name" value="S-ADENOSYL-L-METHIONINE-DEPENDENT METHYLTRANSFERASES SUPERFAMILY PROTEIN"/>
    <property type="match status" value="1"/>
</dbReference>